<protein>
    <submittedName>
        <fullName evidence="1">Uncharacterized protein</fullName>
    </submittedName>
</protein>
<dbReference type="Proteomes" id="UP000582646">
    <property type="component" value="Unassembled WGS sequence"/>
</dbReference>
<accession>A0A846X5L6</accession>
<evidence type="ECO:0000313" key="1">
    <source>
        <dbReference type="EMBL" id="NKY20361.1"/>
    </source>
</evidence>
<dbReference type="AlphaFoldDB" id="A0A846X5L6"/>
<dbReference type="RefSeq" id="WP_156485737.1">
    <property type="nucleotide sequence ID" value="NZ_BAAAKS010000047.1"/>
</dbReference>
<keyword evidence="2" id="KW-1185">Reference proteome</keyword>
<sequence>MMRNGGRRARRLRVAVEELDRRFLLVTVEDPYSWRSQSWWRRRVPHG</sequence>
<gene>
    <name evidence="1" type="ORF">HF999_18530</name>
</gene>
<organism evidence="1 2">
    <name type="scientific">Tsukamurella spumae</name>
    <dbReference type="NCBI Taxonomy" id="44753"/>
    <lineage>
        <taxon>Bacteria</taxon>
        <taxon>Bacillati</taxon>
        <taxon>Actinomycetota</taxon>
        <taxon>Actinomycetes</taxon>
        <taxon>Mycobacteriales</taxon>
        <taxon>Tsukamurellaceae</taxon>
        <taxon>Tsukamurella</taxon>
    </lineage>
</organism>
<reference evidence="1 2" key="1">
    <citation type="submission" date="2020-04" db="EMBL/GenBank/DDBJ databases">
        <title>MicrobeNet Type strains.</title>
        <authorList>
            <person name="Nicholson A.C."/>
        </authorList>
    </citation>
    <scope>NUCLEOTIDE SEQUENCE [LARGE SCALE GENOMIC DNA]</scope>
    <source>
        <strain evidence="1 2">DSM 44113</strain>
    </source>
</reference>
<comment type="caution">
    <text evidence="1">The sequence shown here is derived from an EMBL/GenBank/DDBJ whole genome shotgun (WGS) entry which is preliminary data.</text>
</comment>
<name>A0A846X5L6_9ACTN</name>
<proteinExistence type="predicted"/>
<evidence type="ECO:0000313" key="2">
    <source>
        <dbReference type="Proteomes" id="UP000582646"/>
    </source>
</evidence>
<dbReference type="EMBL" id="JAAXOQ010000030">
    <property type="protein sequence ID" value="NKY20361.1"/>
    <property type="molecule type" value="Genomic_DNA"/>
</dbReference>